<keyword evidence="3" id="KW-1185">Reference proteome</keyword>
<feature type="non-terminal residue" evidence="2">
    <location>
        <position position="1"/>
    </location>
</feature>
<organism evidence="2 3">
    <name type="scientific">Lobosporangium transversale</name>
    <dbReference type="NCBI Taxonomy" id="64571"/>
    <lineage>
        <taxon>Eukaryota</taxon>
        <taxon>Fungi</taxon>
        <taxon>Fungi incertae sedis</taxon>
        <taxon>Mucoromycota</taxon>
        <taxon>Mortierellomycotina</taxon>
        <taxon>Mortierellomycetes</taxon>
        <taxon>Mortierellales</taxon>
        <taxon>Mortierellaceae</taxon>
        <taxon>Lobosporangium</taxon>
    </lineage>
</organism>
<feature type="region of interest" description="Disordered" evidence="1">
    <location>
        <begin position="127"/>
        <end position="181"/>
    </location>
</feature>
<sequence length="181" mass="20162">ANSISTNVRLFSRLKSIFEREYDIVPTSTRHSPVSTNIDIMRIVAHLRTYNILGRGPCLGCDHVPIVRDLYCEGFEKLEGGCFQDFMEQISKQNNADDMEGTLACLSAEDEQTETYITSCFPGAEQTDVYNNPDMDMMLDDEDDRDDGKGSEDGEDSEGGEDGGGEDGENGEEDEEDEVYL</sequence>
<reference evidence="2 3" key="1">
    <citation type="submission" date="2016-07" db="EMBL/GenBank/DDBJ databases">
        <title>Pervasive Adenine N6-methylation of Active Genes in Fungi.</title>
        <authorList>
            <consortium name="DOE Joint Genome Institute"/>
            <person name="Mondo S.J."/>
            <person name="Dannebaum R.O."/>
            <person name="Kuo R.C."/>
            <person name="Labutti K."/>
            <person name="Haridas S."/>
            <person name="Kuo A."/>
            <person name="Salamov A."/>
            <person name="Ahrendt S.R."/>
            <person name="Lipzen A."/>
            <person name="Sullivan W."/>
            <person name="Andreopoulos W.B."/>
            <person name="Clum A."/>
            <person name="Lindquist E."/>
            <person name="Daum C."/>
            <person name="Ramamoorthy G.K."/>
            <person name="Gryganskyi A."/>
            <person name="Culley D."/>
            <person name="Magnuson J.K."/>
            <person name="James T.Y."/>
            <person name="O'Malley M.A."/>
            <person name="Stajich J.E."/>
            <person name="Spatafora J.W."/>
            <person name="Visel A."/>
            <person name="Grigoriev I.V."/>
        </authorList>
    </citation>
    <scope>NUCLEOTIDE SEQUENCE [LARGE SCALE GENOMIC DNA]</scope>
    <source>
        <strain evidence="2 3">NRRL 3116</strain>
    </source>
</reference>
<feature type="compositionally biased region" description="Acidic residues" evidence="1">
    <location>
        <begin position="153"/>
        <end position="181"/>
    </location>
</feature>
<dbReference type="AlphaFoldDB" id="A0A1Y2GBT4"/>
<accession>A0A1Y2GBT4</accession>
<evidence type="ECO:0000256" key="1">
    <source>
        <dbReference type="SAM" id="MobiDB-lite"/>
    </source>
</evidence>
<dbReference type="InParanoid" id="A0A1Y2GBT4"/>
<dbReference type="RefSeq" id="XP_021877574.1">
    <property type="nucleotide sequence ID" value="XM_022029477.1"/>
</dbReference>
<evidence type="ECO:0000313" key="2">
    <source>
        <dbReference type="EMBL" id="ORZ06531.1"/>
    </source>
</evidence>
<proteinExistence type="predicted"/>
<gene>
    <name evidence="2" type="ORF">BCR41DRAFT_412736</name>
</gene>
<dbReference type="EMBL" id="MCFF01000045">
    <property type="protein sequence ID" value="ORZ06531.1"/>
    <property type="molecule type" value="Genomic_DNA"/>
</dbReference>
<dbReference type="Proteomes" id="UP000193648">
    <property type="component" value="Unassembled WGS sequence"/>
</dbReference>
<comment type="caution">
    <text evidence="2">The sequence shown here is derived from an EMBL/GenBank/DDBJ whole genome shotgun (WGS) entry which is preliminary data.</text>
</comment>
<name>A0A1Y2GBT4_9FUNG</name>
<evidence type="ECO:0000313" key="3">
    <source>
        <dbReference type="Proteomes" id="UP000193648"/>
    </source>
</evidence>
<protein>
    <submittedName>
        <fullName evidence="2">Uncharacterized protein</fullName>
    </submittedName>
</protein>
<dbReference type="GeneID" id="33571320"/>